<evidence type="ECO:0000313" key="3">
    <source>
        <dbReference type="Proteomes" id="UP001222027"/>
    </source>
</evidence>
<protein>
    <submittedName>
        <fullName evidence="2">Uncharacterized protein</fullName>
    </submittedName>
</protein>
<dbReference type="AlphaFoldDB" id="A0AAV8QRV7"/>
<keyword evidence="3" id="KW-1185">Reference proteome</keyword>
<gene>
    <name evidence="2" type="ORF">OPV22_023366</name>
</gene>
<feature type="region of interest" description="Disordered" evidence="1">
    <location>
        <begin position="17"/>
        <end position="77"/>
    </location>
</feature>
<evidence type="ECO:0000313" key="2">
    <source>
        <dbReference type="EMBL" id="KAJ8479639.1"/>
    </source>
</evidence>
<organism evidence="2 3">
    <name type="scientific">Ensete ventricosum</name>
    <name type="common">Abyssinian banana</name>
    <name type="synonym">Musa ensete</name>
    <dbReference type="NCBI Taxonomy" id="4639"/>
    <lineage>
        <taxon>Eukaryota</taxon>
        <taxon>Viridiplantae</taxon>
        <taxon>Streptophyta</taxon>
        <taxon>Embryophyta</taxon>
        <taxon>Tracheophyta</taxon>
        <taxon>Spermatophyta</taxon>
        <taxon>Magnoliopsida</taxon>
        <taxon>Liliopsida</taxon>
        <taxon>Zingiberales</taxon>
        <taxon>Musaceae</taxon>
        <taxon>Ensete</taxon>
    </lineage>
</organism>
<sequence length="77" mass="8657">MYSHGYRRIAASYDNLHRPFGVLEASPPSDLPVSRNGENPTTDDAVTRRIPRRASIPSPVSDSQSDLLRPKKLLKRK</sequence>
<comment type="caution">
    <text evidence="2">The sequence shown here is derived from an EMBL/GenBank/DDBJ whole genome shotgun (WGS) entry which is preliminary data.</text>
</comment>
<evidence type="ECO:0000256" key="1">
    <source>
        <dbReference type="SAM" id="MobiDB-lite"/>
    </source>
</evidence>
<accession>A0AAV8QRV7</accession>
<reference evidence="2 3" key="1">
    <citation type="submission" date="2022-12" db="EMBL/GenBank/DDBJ databases">
        <title>Chromosome-scale assembly of the Ensete ventricosum genome.</title>
        <authorList>
            <person name="Dussert Y."/>
            <person name="Stocks J."/>
            <person name="Wendawek A."/>
            <person name="Woldeyes F."/>
            <person name="Nichols R.A."/>
            <person name="Borrell J.S."/>
        </authorList>
    </citation>
    <scope>NUCLEOTIDE SEQUENCE [LARGE SCALE GENOMIC DNA]</scope>
    <source>
        <strain evidence="3">cv. Maze</strain>
        <tissue evidence="2">Seeds</tissue>
    </source>
</reference>
<dbReference type="EMBL" id="JAQQAF010000006">
    <property type="protein sequence ID" value="KAJ8479639.1"/>
    <property type="molecule type" value="Genomic_DNA"/>
</dbReference>
<name>A0AAV8QRV7_ENSVE</name>
<dbReference type="Proteomes" id="UP001222027">
    <property type="component" value="Unassembled WGS sequence"/>
</dbReference>
<proteinExistence type="predicted"/>